<dbReference type="AlphaFoldDB" id="A0A518K6F1"/>
<dbReference type="Gene3D" id="3.40.50.300">
    <property type="entry name" value="P-loop containing nucleotide triphosphate hydrolases"/>
    <property type="match status" value="1"/>
</dbReference>
<name>A0A518K6F1_9BACT</name>
<keyword evidence="4" id="KW-1185">Reference proteome</keyword>
<dbReference type="GO" id="GO:0005886">
    <property type="term" value="C:plasma membrane"/>
    <property type="evidence" value="ECO:0007669"/>
    <property type="project" value="TreeGrafter"/>
</dbReference>
<gene>
    <name evidence="3" type="primary">ywqD_2</name>
    <name evidence="3" type="ORF">Spa11_15690</name>
</gene>
<sequence length="236" mass="26016">MHQVNSIDVYDSPESVVRPVPRRRGADAYDTLLWRLQPRLEESRVKSDGAGFLVGVTACDRKAGVSTVAANLAIRAADHQMRPVLLIDSACQQPTVGRKFRLRDALGLSDALAGRCSFVEAIHQTSVDGLDVMPLGTAGLMDRVGLDCQQVEAMIGGLRESHQMVIFDLPEVSELRNMLVVARQLDAVVLTIRHETTSAAMLERVADQLQADRVNLIGSVVTAHKQYVPNWLRRRL</sequence>
<proteinExistence type="predicted"/>
<accession>A0A518K6F1</accession>
<dbReference type="PANTHER" id="PTHR32309">
    <property type="entry name" value="TYROSINE-PROTEIN KINASE"/>
    <property type="match status" value="1"/>
</dbReference>
<dbReference type="PANTHER" id="PTHR32309:SF13">
    <property type="entry name" value="FERRIC ENTEROBACTIN TRANSPORT PROTEIN FEPE"/>
    <property type="match status" value="1"/>
</dbReference>
<evidence type="ECO:0000313" key="3">
    <source>
        <dbReference type="EMBL" id="QDV73373.1"/>
    </source>
</evidence>
<dbReference type="InterPro" id="IPR005702">
    <property type="entry name" value="Wzc-like_C"/>
</dbReference>
<evidence type="ECO:0000313" key="4">
    <source>
        <dbReference type="Proteomes" id="UP000316426"/>
    </source>
</evidence>
<dbReference type="GO" id="GO:0004715">
    <property type="term" value="F:non-membrane spanning protein tyrosine kinase activity"/>
    <property type="evidence" value="ECO:0007669"/>
    <property type="project" value="UniProtKB-EC"/>
</dbReference>
<dbReference type="InterPro" id="IPR027417">
    <property type="entry name" value="P-loop_NTPase"/>
</dbReference>
<reference evidence="3 4" key="1">
    <citation type="submission" date="2019-02" db="EMBL/GenBank/DDBJ databases">
        <title>Deep-cultivation of Planctomycetes and their phenomic and genomic characterization uncovers novel biology.</title>
        <authorList>
            <person name="Wiegand S."/>
            <person name="Jogler M."/>
            <person name="Boedeker C."/>
            <person name="Pinto D."/>
            <person name="Vollmers J."/>
            <person name="Rivas-Marin E."/>
            <person name="Kohn T."/>
            <person name="Peeters S.H."/>
            <person name="Heuer A."/>
            <person name="Rast P."/>
            <person name="Oberbeckmann S."/>
            <person name="Bunk B."/>
            <person name="Jeske O."/>
            <person name="Meyerdierks A."/>
            <person name="Storesund J.E."/>
            <person name="Kallscheuer N."/>
            <person name="Luecker S."/>
            <person name="Lage O.M."/>
            <person name="Pohl T."/>
            <person name="Merkel B.J."/>
            <person name="Hornburger P."/>
            <person name="Mueller R.-W."/>
            <person name="Bruemmer F."/>
            <person name="Labrenz M."/>
            <person name="Spormann A.M."/>
            <person name="Op den Camp H."/>
            <person name="Overmann J."/>
            <person name="Amann R."/>
            <person name="Jetten M.S.M."/>
            <person name="Mascher T."/>
            <person name="Medema M.H."/>
            <person name="Devos D.P."/>
            <person name="Kaster A.-K."/>
            <person name="Ovreas L."/>
            <person name="Rohde M."/>
            <person name="Galperin M.Y."/>
            <person name="Jogler C."/>
        </authorList>
    </citation>
    <scope>NUCLEOTIDE SEQUENCE [LARGE SCALE GENOMIC DNA]</scope>
    <source>
        <strain evidence="3 4">Spa11</strain>
    </source>
</reference>
<dbReference type="EC" id="2.7.10.2" evidence="3"/>
<dbReference type="Proteomes" id="UP000316426">
    <property type="component" value="Chromosome"/>
</dbReference>
<dbReference type="CDD" id="cd05387">
    <property type="entry name" value="BY-kinase"/>
    <property type="match status" value="1"/>
</dbReference>
<evidence type="ECO:0000256" key="1">
    <source>
        <dbReference type="ARBA" id="ARBA00022741"/>
    </source>
</evidence>
<evidence type="ECO:0000256" key="2">
    <source>
        <dbReference type="ARBA" id="ARBA00022840"/>
    </source>
</evidence>
<dbReference type="KEGG" id="bmei:Spa11_15690"/>
<dbReference type="InterPro" id="IPR050445">
    <property type="entry name" value="Bact_polysacc_biosynth/exp"/>
</dbReference>
<dbReference type="EMBL" id="CP036349">
    <property type="protein sequence ID" value="QDV73373.1"/>
    <property type="molecule type" value="Genomic_DNA"/>
</dbReference>
<keyword evidence="2" id="KW-0067">ATP-binding</keyword>
<protein>
    <submittedName>
        <fullName evidence="3">Tyrosine-protein kinase YwqD</fullName>
        <ecNumber evidence="3">2.7.10.2</ecNumber>
    </submittedName>
</protein>
<keyword evidence="3" id="KW-0418">Kinase</keyword>
<dbReference type="SUPFAM" id="SSF52540">
    <property type="entry name" value="P-loop containing nucleoside triphosphate hydrolases"/>
    <property type="match status" value="1"/>
</dbReference>
<organism evidence="3 4">
    <name type="scientific">Botrimarina mediterranea</name>
    <dbReference type="NCBI Taxonomy" id="2528022"/>
    <lineage>
        <taxon>Bacteria</taxon>
        <taxon>Pseudomonadati</taxon>
        <taxon>Planctomycetota</taxon>
        <taxon>Planctomycetia</taxon>
        <taxon>Pirellulales</taxon>
        <taxon>Lacipirellulaceae</taxon>
        <taxon>Botrimarina</taxon>
    </lineage>
</organism>
<keyword evidence="3" id="KW-0808">Transferase</keyword>
<keyword evidence="1" id="KW-0547">Nucleotide-binding</keyword>
<dbReference type="RefSeq" id="WP_145110220.1">
    <property type="nucleotide sequence ID" value="NZ_CP036349.1"/>
</dbReference>